<evidence type="ECO:0000256" key="4">
    <source>
        <dbReference type="SAM" id="MobiDB-lite"/>
    </source>
</evidence>
<dbReference type="SUPFAM" id="SSF63501">
    <property type="entry name" value="Frizzled cysteine-rich domain"/>
    <property type="match status" value="1"/>
</dbReference>
<gene>
    <name evidence="8" type="ORF">pdam_00012165</name>
</gene>
<proteinExistence type="predicted"/>
<name>A0A3M6UEB0_POCDA</name>
<dbReference type="Gene3D" id="1.10.2000.10">
    <property type="entry name" value="Frizzled cysteine-rich domain"/>
    <property type="match status" value="1"/>
</dbReference>
<protein>
    <recommendedName>
        <fullName evidence="10">FZ domain-containing protein</fullName>
    </recommendedName>
</protein>
<keyword evidence="2" id="KW-1015">Disulfide bond</keyword>
<dbReference type="GO" id="GO:0017147">
    <property type="term" value="F:Wnt-protein binding"/>
    <property type="evidence" value="ECO:0007669"/>
    <property type="project" value="TreeGrafter"/>
</dbReference>
<dbReference type="OMA" id="AMLEHMC"/>
<dbReference type="GO" id="GO:0035567">
    <property type="term" value="P:non-canonical Wnt signaling pathway"/>
    <property type="evidence" value="ECO:0007669"/>
    <property type="project" value="TreeGrafter"/>
</dbReference>
<dbReference type="OrthoDB" id="5985572at2759"/>
<evidence type="ECO:0000259" key="6">
    <source>
        <dbReference type="PROSITE" id="PS50038"/>
    </source>
</evidence>
<dbReference type="InterPro" id="IPR015526">
    <property type="entry name" value="Frizzled/SFRP"/>
</dbReference>
<evidence type="ECO:0000256" key="2">
    <source>
        <dbReference type="ARBA" id="ARBA00023157"/>
    </source>
</evidence>
<dbReference type="InterPro" id="IPR001134">
    <property type="entry name" value="Netrin_domain"/>
</dbReference>
<comment type="caution">
    <text evidence="8">The sequence shown here is derived from an EMBL/GenBank/DDBJ whole genome shotgun (WGS) entry which is preliminary data.</text>
</comment>
<dbReference type="InterPro" id="IPR020067">
    <property type="entry name" value="Frizzled_dom"/>
</dbReference>
<dbReference type="PANTHER" id="PTHR11309">
    <property type="entry name" value="FRIZZLED"/>
    <property type="match status" value="1"/>
</dbReference>
<dbReference type="GO" id="GO:0042813">
    <property type="term" value="F:Wnt receptor activity"/>
    <property type="evidence" value="ECO:0007669"/>
    <property type="project" value="TreeGrafter"/>
</dbReference>
<dbReference type="Proteomes" id="UP000275408">
    <property type="component" value="Unassembled WGS sequence"/>
</dbReference>
<sequence>MTFLYSFFIVALMTCSVASTSHEHGFRVRGRCEPVPPFCQNLTNGGSYSYMRLPNVFNNFQLSETVEAIMPWAPLVGKCHSGLKMFLCAIYAPICLYDKEKGDYVNIKLCKSFCESVRKSCEPVMSSYNYTWPSHDAFNCTGYMDNLMCVREDFVSTPKPPPPVKDVICDPDLNNDAVLQNKACRSDLVIRAEVLGTRESKGDSSYTLIKIKRHKKSARQGSRSQRKTKKAVESVDRVLLPRKGCKNVAGRVKKEVTHLIILDRKIGKKTKYIVKAIVPWKSKRHRKIMRQRGNCK</sequence>
<feature type="compositionally biased region" description="Basic residues" evidence="4">
    <location>
        <begin position="213"/>
        <end position="229"/>
    </location>
</feature>
<evidence type="ECO:0000256" key="5">
    <source>
        <dbReference type="SAM" id="SignalP"/>
    </source>
</evidence>
<feature type="chain" id="PRO_5017951204" description="FZ domain-containing protein" evidence="5">
    <location>
        <begin position="19"/>
        <end position="296"/>
    </location>
</feature>
<dbReference type="PROSITE" id="PS50189">
    <property type="entry name" value="NTR"/>
    <property type="match status" value="1"/>
</dbReference>
<reference evidence="8 9" key="1">
    <citation type="journal article" date="2018" name="Sci. Rep.">
        <title>Comparative analysis of the Pocillopora damicornis genome highlights role of immune system in coral evolution.</title>
        <authorList>
            <person name="Cunning R."/>
            <person name="Bay R.A."/>
            <person name="Gillette P."/>
            <person name="Baker A.C."/>
            <person name="Traylor-Knowles N."/>
        </authorList>
    </citation>
    <scope>NUCLEOTIDE SEQUENCE [LARGE SCALE GENOMIC DNA]</scope>
    <source>
        <strain evidence="8">RSMAS</strain>
        <tissue evidence="8">Whole animal</tissue>
    </source>
</reference>
<dbReference type="EMBL" id="RCHS01001707">
    <property type="protein sequence ID" value="RMX51899.1"/>
    <property type="molecule type" value="Genomic_DNA"/>
</dbReference>
<evidence type="ECO:0000259" key="7">
    <source>
        <dbReference type="PROSITE" id="PS50189"/>
    </source>
</evidence>
<evidence type="ECO:0000256" key="3">
    <source>
        <dbReference type="PROSITE-ProRule" id="PRU00090"/>
    </source>
</evidence>
<comment type="caution">
    <text evidence="3">Lacks conserved residue(s) required for the propagation of feature annotation.</text>
</comment>
<organism evidence="8 9">
    <name type="scientific">Pocillopora damicornis</name>
    <name type="common">Cauliflower coral</name>
    <name type="synonym">Millepora damicornis</name>
    <dbReference type="NCBI Taxonomy" id="46731"/>
    <lineage>
        <taxon>Eukaryota</taxon>
        <taxon>Metazoa</taxon>
        <taxon>Cnidaria</taxon>
        <taxon>Anthozoa</taxon>
        <taxon>Hexacorallia</taxon>
        <taxon>Scleractinia</taxon>
        <taxon>Astrocoeniina</taxon>
        <taxon>Pocilloporidae</taxon>
        <taxon>Pocillopora</taxon>
    </lineage>
</organism>
<dbReference type="GO" id="GO:0005886">
    <property type="term" value="C:plasma membrane"/>
    <property type="evidence" value="ECO:0007669"/>
    <property type="project" value="TreeGrafter"/>
</dbReference>
<dbReference type="AlphaFoldDB" id="A0A3M6UEB0"/>
<feature type="domain" description="NTR" evidence="7">
    <location>
        <begin position="169"/>
        <end position="295"/>
    </location>
</feature>
<evidence type="ECO:0000313" key="9">
    <source>
        <dbReference type="Proteomes" id="UP000275408"/>
    </source>
</evidence>
<accession>A0A3M6UEB0</accession>
<feature type="domain" description="FZ" evidence="6">
    <location>
        <begin position="27"/>
        <end position="152"/>
    </location>
</feature>
<dbReference type="PROSITE" id="PS50038">
    <property type="entry name" value="FZ"/>
    <property type="match status" value="1"/>
</dbReference>
<dbReference type="GO" id="GO:0060070">
    <property type="term" value="P:canonical Wnt signaling pathway"/>
    <property type="evidence" value="ECO:0007669"/>
    <property type="project" value="TreeGrafter"/>
</dbReference>
<keyword evidence="9" id="KW-1185">Reference proteome</keyword>
<evidence type="ECO:0000256" key="1">
    <source>
        <dbReference type="ARBA" id="ARBA00022473"/>
    </source>
</evidence>
<dbReference type="Pfam" id="PF01392">
    <property type="entry name" value="Fz"/>
    <property type="match status" value="1"/>
</dbReference>
<keyword evidence="5" id="KW-0732">Signal</keyword>
<dbReference type="PANTHER" id="PTHR11309:SF47">
    <property type="entry name" value="FRIZZLED"/>
    <property type="match status" value="1"/>
</dbReference>
<dbReference type="STRING" id="46731.A0A3M6UEB0"/>
<dbReference type="InterPro" id="IPR036790">
    <property type="entry name" value="Frizzled_dom_sf"/>
</dbReference>
<feature type="signal peptide" evidence="5">
    <location>
        <begin position="1"/>
        <end position="18"/>
    </location>
</feature>
<evidence type="ECO:0000313" key="8">
    <source>
        <dbReference type="EMBL" id="RMX51899.1"/>
    </source>
</evidence>
<evidence type="ECO:0008006" key="10">
    <source>
        <dbReference type="Google" id="ProtNLM"/>
    </source>
</evidence>
<dbReference type="SMART" id="SM00063">
    <property type="entry name" value="FRI"/>
    <property type="match status" value="1"/>
</dbReference>
<keyword evidence="1" id="KW-0217">Developmental protein</keyword>
<feature type="region of interest" description="Disordered" evidence="4">
    <location>
        <begin position="213"/>
        <end position="233"/>
    </location>
</feature>